<evidence type="ECO:0000256" key="5">
    <source>
        <dbReference type="ARBA" id="ARBA00022723"/>
    </source>
</evidence>
<dbReference type="GO" id="GO:0004452">
    <property type="term" value="F:isopentenyl-diphosphate delta-isomerase activity"/>
    <property type="evidence" value="ECO:0007669"/>
    <property type="project" value="UniProtKB-UniRule"/>
</dbReference>
<dbReference type="GO" id="GO:0046872">
    <property type="term" value="F:metal ion binding"/>
    <property type="evidence" value="ECO:0007669"/>
    <property type="project" value="UniProtKB-KW"/>
</dbReference>
<dbReference type="AlphaFoldDB" id="A0A2S6FX70"/>
<dbReference type="HAMAP" id="MF_00202">
    <property type="entry name" value="Idi"/>
    <property type="match status" value="1"/>
</dbReference>
<evidence type="ECO:0000256" key="8">
    <source>
        <dbReference type="ARBA" id="ARBA00023229"/>
    </source>
</evidence>
<evidence type="ECO:0000313" key="14">
    <source>
        <dbReference type="Proteomes" id="UP000239863"/>
    </source>
</evidence>
<organism evidence="13 14">
    <name type="scientific">Clostridium algidicarnis DSM 15099</name>
    <dbReference type="NCBI Taxonomy" id="1121295"/>
    <lineage>
        <taxon>Bacteria</taxon>
        <taxon>Bacillati</taxon>
        <taxon>Bacillota</taxon>
        <taxon>Clostridia</taxon>
        <taxon>Eubacteriales</taxon>
        <taxon>Clostridiaceae</taxon>
        <taxon>Clostridium</taxon>
    </lineage>
</organism>
<feature type="active site" evidence="11">
    <location>
        <position position="67"/>
    </location>
</feature>
<dbReference type="STRING" id="37659.GCA_000703125_02246"/>
<evidence type="ECO:0000256" key="9">
    <source>
        <dbReference type="ARBA" id="ARBA00023235"/>
    </source>
</evidence>
<dbReference type="OrthoDB" id="9786032at2"/>
<dbReference type="NCBIfam" id="NF002995">
    <property type="entry name" value="PRK03759.1"/>
    <property type="match status" value="1"/>
</dbReference>
<evidence type="ECO:0000259" key="12">
    <source>
        <dbReference type="PROSITE" id="PS51462"/>
    </source>
</evidence>
<dbReference type="EC" id="5.3.3.2" evidence="3 10"/>
<dbReference type="InterPro" id="IPR015797">
    <property type="entry name" value="NUDIX_hydrolase-like_dom_sf"/>
</dbReference>
<protein>
    <recommendedName>
        <fullName evidence="3 10">Isopentenyl-diphosphate delta-isomerase</fullName>
        <ecNumber evidence="3 10">5.3.3.2</ecNumber>
    </recommendedName>
</protein>
<keyword evidence="4" id="KW-0963">Cytoplasm</keyword>
<dbReference type="GO" id="GO:0050992">
    <property type="term" value="P:dimethylallyl diphosphate biosynthetic process"/>
    <property type="evidence" value="ECO:0007669"/>
    <property type="project" value="UniProtKB-UniPathway"/>
</dbReference>
<accession>A0A2S6FX70</accession>
<dbReference type="PROSITE" id="PS51462">
    <property type="entry name" value="NUDIX"/>
    <property type="match status" value="1"/>
</dbReference>
<evidence type="ECO:0000256" key="1">
    <source>
        <dbReference type="ARBA" id="ARBA00004826"/>
    </source>
</evidence>
<dbReference type="PANTHER" id="PTHR10885">
    <property type="entry name" value="ISOPENTENYL-DIPHOSPHATE DELTA-ISOMERASE"/>
    <property type="match status" value="1"/>
</dbReference>
<dbReference type="EMBL" id="PTIS01000009">
    <property type="protein sequence ID" value="PPK48170.1"/>
    <property type="molecule type" value="Genomic_DNA"/>
</dbReference>
<comment type="caution">
    <text evidence="13">The sequence shown here is derived from an EMBL/GenBank/DDBJ whole genome shotgun (WGS) entry which is preliminary data.</text>
</comment>
<proteinExistence type="inferred from homology"/>
<feature type="domain" description="Nudix hydrolase" evidence="12">
    <location>
        <begin position="30"/>
        <end position="162"/>
    </location>
</feature>
<evidence type="ECO:0000256" key="2">
    <source>
        <dbReference type="ARBA" id="ARBA00007579"/>
    </source>
</evidence>
<feature type="active site" evidence="11">
    <location>
        <position position="114"/>
    </location>
</feature>
<keyword evidence="6" id="KW-0460">Magnesium</keyword>
<dbReference type="RefSeq" id="WP_104409965.1">
    <property type="nucleotide sequence ID" value="NZ_PTIS01000009.1"/>
</dbReference>
<dbReference type="InterPro" id="IPR056375">
    <property type="entry name" value="Idi_bact"/>
</dbReference>
<keyword evidence="7" id="KW-0464">Manganese</keyword>
<dbReference type="PIRSF" id="PIRSF018427">
    <property type="entry name" value="Isopntndiph_ism"/>
    <property type="match status" value="1"/>
</dbReference>
<dbReference type="NCBIfam" id="TIGR02150">
    <property type="entry name" value="IPP_isom_1"/>
    <property type="match status" value="1"/>
</dbReference>
<reference evidence="13 14" key="1">
    <citation type="submission" date="2018-02" db="EMBL/GenBank/DDBJ databases">
        <title>Genomic Encyclopedia of Archaeal and Bacterial Type Strains, Phase II (KMG-II): from individual species to whole genera.</title>
        <authorList>
            <person name="Goeker M."/>
        </authorList>
    </citation>
    <scope>NUCLEOTIDE SEQUENCE [LARGE SCALE GENOMIC DNA]</scope>
    <source>
        <strain evidence="13 14">DSM 15099</strain>
    </source>
</reference>
<dbReference type="Proteomes" id="UP000239863">
    <property type="component" value="Unassembled WGS sequence"/>
</dbReference>
<comment type="similarity">
    <text evidence="2">Belongs to the IPP isomerase type 1 family.</text>
</comment>
<evidence type="ECO:0000313" key="13">
    <source>
        <dbReference type="EMBL" id="PPK48170.1"/>
    </source>
</evidence>
<dbReference type="GO" id="GO:0005737">
    <property type="term" value="C:cytoplasm"/>
    <property type="evidence" value="ECO:0007669"/>
    <property type="project" value="TreeGrafter"/>
</dbReference>
<evidence type="ECO:0000256" key="11">
    <source>
        <dbReference type="PIRSR" id="PIRSR018427-1"/>
    </source>
</evidence>
<dbReference type="PANTHER" id="PTHR10885:SF0">
    <property type="entry name" value="ISOPENTENYL-DIPHOSPHATE DELTA-ISOMERASE"/>
    <property type="match status" value="1"/>
</dbReference>
<gene>
    <name evidence="13" type="ORF">BD821_10933</name>
</gene>
<comment type="pathway">
    <text evidence="1">Isoprenoid biosynthesis; dimethylallyl diphosphate biosynthesis; dimethylallyl diphosphate from isopentenyl diphosphate: step 1/1.</text>
</comment>
<dbReference type="InterPro" id="IPR011876">
    <property type="entry name" value="IsopentenylPP_isomerase_typ1"/>
</dbReference>
<dbReference type="InterPro" id="IPR000086">
    <property type="entry name" value="NUDIX_hydrolase_dom"/>
</dbReference>
<keyword evidence="5" id="KW-0479">Metal-binding</keyword>
<dbReference type="SUPFAM" id="SSF55811">
    <property type="entry name" value="Nudix"/>
    <property type="match status" value="1"/>
</dbReference>
<evidence type="ECO:0000256" key="3">
    <source>
        <dbReference type="ARBA" id="ARBA00012057"/>
    </source>
</evidence>
<sequence>MSNKEMILLVDQDDREIGYGEKAEVHKKGIFHRAFSIFIFNSKGELLLQKREKSKYHSPSLWTNTCCSHQRMGEDLNEAAHRRLKEELGFDTELEEIFKFSYDIEFNEDLHENEYDHVFIGKYDGDVTINPKEIEESKWMDLKELNKDIKEFPKRYTYWFKLSIGRVIEHVS</sequence>
<dbReference type="Pfam" id="PF00293">
    <property type="entry name" value="NUDIX"/>
    <property type="match status" value="1"/>
</dbReference>
<name>A0A2S6FX70_9CLOT</name>
<keyword evidence="8" id="KW-0414">Isoprene biosynthesis</keyword>
<dbReference type="UniPathway" id="UPA00059">
    <property type="reaction ID" value="UER00104"/>
</dbReference>
<evidence type="ECO:0000256" key="10">
    <source>
        <dbReference type="NCBIfam" id="TIGR02150"/>
    </source>
</evidence>
<dbReference type="CDD" id="cd02885">
    <property type="entry name" value="NUDIX_IPP_Isomerase"/>
    <property type="match status" value="1"/>
</dbReference>
<evidence type="ECO:0000256" key="7">
    <source>
        <dbReference type="ARBA" id="ARBA00023211"/>
    </source>
</evidence>
<keyword evidence="9 13" id="KW-0413">Isomerase</keyword>
<dbReference type="GO" id="GO:0009240">
    <property type="term" value="P:isopentenyl diphosphate biosynthetic process"/>
    <property type="evidence" value="ECO:0007669"/>
    <property type="project" value="TreeGrafter"/>
</dbReference>
<dbReference type="Gene3D" id="3.90.79.10">
    <property type="entry name" value="Nucleoside Triphosphate Pyrophosphohydrolase"/>
    <property type="match status" value="1"/>
</dbReference>
<evidence type="ECO:0000256" key="4">
    <source>
        <dbReference type="ARBA" id="ARBA00022490"/>
    </source>
</evidence>
<evidence type="ECO:0000256" key="6">
    <source>
        <dbReference type="ARBA" id="ARBA00022842"/>
    </source>
</evidence>